<dbReference type="InterPro" id="IPR037066">
    <property type="entry name" value="Plug_dom_sf"/>
</dbReference>
<dbReference type="SUPFAM" id="SSF56935">
    <property type="entry name" value="Porins"/>
    <property type="match status" value="1"/>
</dbReference>
<dbReference type="GO" id="GO:0009279">
    <property type="term" value="C:cell outer membrane"/>
    <property type="evidence" value="ECO:0007669"/>
    <property type="project" value="UniProtKB-SubCell"/>
</dbReference>
<dbReference type="Proteomes" id="UP000267844">
    <property type="component" value="Unassembled WGS sequence"/>
</dbReference>
<evidence type="ECO:0000256" key="2">
    <source>
        <dbReference type="ARBA" id="ARBA00022448"/>
    </source>
</evidence>
<dbReference type="PROSITE" id="PS52016">
    <property type="entry name" value="TONB_DEPENDENT_REC_3"/>
    <property type="match status" value="1"/>
</dbReference>
<protein>
    <submittedName>
        <fullName evidence="10">SusC/RagA family TonB-linked outer membrane protein</fullName>
    </submittedName>
</protein>
<dbReference type="NCBIfam" id="TIGR04056">
    <property type="entry name" value="OMP_RagA_SusC"/>
    <property type="match status" value="1"/>
</dbReference>
<sequence length="983" mass="110358">MGLFCATPLLAQTGKTVTGTVKELQVPLVGVMVKEEGTDNSTFTDDNGHYTLTLQHDDAKLIFEQLDFPIREEEVLNRSVINVSFTKEEESIQLKDVVINAGYYAVKDKERTGSIARVTAKEIENQPVNNVLDALQGRVAGLEITSTTGTAGGGYSIRLRGQNSINAGNDPLFIIDGVPFDIGSSSSATVSGSVIPSGKVNPLNTIDPQSIESIEVLKDADATAIYGSRGANGVILITTKKGTKNKTSFNVDFNTSINHITKYVDLLNTEQYIKLRKEAFSNDGITTYPFNAYDVNGTWDQTRYTDWQRMLIGNIGSNQTARFMVNGGSEYTSFMVGANLMKESSVYFGDFYYNKTSIYSNLNHTSTDKRFNFNLNTSLGLDRNKLPHTDLARVSRSLAPNSPSIYTNDGRINWENNTWNNPIATLESVYNNKTYLVNLGSSLNYKITDDLSAKINLGFNQTELTEFQINPHTRLNPASNASSLESSSSYRNLGKRNSWIIEPQLNFNKTFKENKIDLSYGFTFSKAETEDLSLYGFGFLDNSLLKRLSAAKTLRILNEANSFYNYMATYLRINYSFKNKYFINLTGRRDGSSRFSPENRFSNFGAVGAAWIFSKENAFSNSNWLSFGKLRGSIGVTGNDQIGNYQYLDTYSISDGLYEGNVSLNPSRLYNPNFSWEKNIKREIAFEIDLFKKLHLESSFYYNTSSNQLVGYSLPATTGFYSIQANLDADVVNKGFEFLLSSHVINSVHFSWNVNMQWTFPTTYLKKFPDLETSTYRNLYQIGYPLSIYKFYKYTGVDSETGLYTFEDFNKDGKITSTDDKQAIVDLTPKWYGSLTNDMKYKNRNFNFTFYWSKKIAYNEWAGTSTMGTFNNMPVASLDYWSEDNPNASHQKPTSGTNAAAVSASSQFKQSDAVFSKADFIRLKNIAISYQIPSKKDQSIKAKVYLQGMNLFTITPFKGGDPEQTSGYLPPLKRLSIGTTINF</sequence>
<evidence type="ECO:0000256" key="1">
    <source>
        <dbReference type="ARBA" id="ARBA00004571"/>
    </source>
</evidence>
<dbReference type="PANTHER" id="PTHR30069">
    <property type="entry name" value="TONB-DEPENDENT OUTER MEMBRANE RECEPTOR"/>
    <property type="match status" value="1"/>
</dbReference>
<dbReference type="InterPro" id="IPR023997">
    <property type="entry name" value="TonB-dep_OMP_SusC/RagA_CS"/>
</dbReference>
<keyword evidence="6 8" id="KW-0472">Membrane</keyword>
<comment type="subcellular location">
    <subcellularLocation>
        <location evidence="1 8">Cell outer membrane</location>
        <topology evidence="1 8">Multi-pass membrane protein</topology>
    </subcellularLocation>
</comment>
<evidence type="ECO:0000256" key="6">
    <source>
        <dbReference type="ARBA" id="ARBA00023136"/>
    </source>
</evidence>
<keyword evidence="5" id="KW-0732">Signal</keyword>
<evidence type="ECO:0000256" key="4">
    <source>
        <dbReference type="ARBA" id="ARBA00022692"/>
    </source>
</evidence>
<dbReference type="Gene3D" id="2.170.130.10">
    <property type="entry name" value="TonB-dependent receptor, plug domain"/>
    <property type="match status" value="1"/>
</dbReference>
<dbReference type="GO" id="GO:0015344">
    <property type="term" value="F:siderophore uptake transmembrane transporter activity"/>
    <property type="evidence" value="ECO:0007669"/>
    <property type="project" value="TreeGrafter"/>
</dbReference>
<dbReference type="EMBL" id="RHPO01000064">
    <property type="protein sequence ID" value="RRT86950.1"/>
    <property type="molecule type" value="Genomic_DNA"/>
</dbReference>
<gene>
    <name evidence="10" type="ORF">EGI89_15160</name>
</gene>
<feature type="domain" description="TonB-dependent receptor plug" evidence="9">
    <location>
        <begin position="109"/>
        <end position="234"/>
    </location>
</feature>
<name>A0A3R8UAV2_9FLAO</name>
<proteinExistence type="inferred from homology"/>
<accession>A0A3R8UAV2</accession>
<evidence type="ECO:0000313" key="11">
    <source>
        <dbReference type="Proteomes" id="UP000267844"/>
    </source>
</evidence>
<evidence type="ECO:0000313" key="10">
    <source>
        <dbReference type="EMBL" id="RRT86950.1"/>
    </source>
</evidence>
<comment type="caution">
    <text evidence="10">The sequence shown here is derived from an EMBL/GenBank/DDBJ whole genome shotgun (WGS) entry which is preliminary data.</text>
</comment>
<dbReference type="Gene3D" id="2.40.170.20">
    <property type="entry name" value="TonB-dependent receptor, beta-barrel domain"/>
    <property type="match status" value="1"/>
</dbReference>
<dbReference type="Pfam" id="PF13715">
    <property type="entry name" value="CarbopepD_reg_2"/>
    <property type="match status" value="1"/>
</dbReference>
<comment type="similarity">
    <text evidence="8">Belongs to the TonB-dependent receptor family.</text>
</comment>
<dbReference type="SUPFAM" id="SSF49464">
    <property type="entry name" value="Carboxypeptidase regulatory domain-like"/>
    <property type="match status" value="1"/>
</dbReference>
<evidence type="ECO:0000256" key="7">
    <source>
        <dbReference type="ARBA" id="ARBA00023237"/>
    </source>
</evidence>
<dbReference type="Pfam" id="PF07715">
    <property type="entry name" value="Plug"/>
    <property type="match status" value="1"/>
</dbReference>
<keyword evidence="3 8" id="KW-1134">Transmembrane beta strand</keyword>
<reference evidence="10 11" key="1">
    <citation type="submission" date="2018-10" db="EMBL/GenBank/DDBJ databases">
        <title>Transmission dynamics of multidrug resistant bacteria on intensive care unit surfaces.</title>
        <authorList>
            <person name="D'Souza A.W."/>
            <person name="Potter R.F."/>
            <person name="Wallace M."/>
            <person name="Shupe A."/>
            <person name="Patel S."/>
            <person name="Sun S."/>
            <person name="Gul D."/>
            <person name="Kwon J.H."/>
            <person name="Andleeb S."/>
            <person name="Burnham C.-A.D."/>
            <person name="Dantas G."/>
        </authorList>
    </citation>
    <scope>NUCLEOTIDE SEQUENCE [LARGE SCALE GENOMIC DNA]</scope>
    <source>
        <strain evidence="10 11">WF_348</strain>
    </source>
</reference>
<dbReference type="NCBIfam" id="TIGR04057">
    <property type="entry name" value="SusC_RagA_signa"/>
    <property type="match status" value="1"/>
</dbReference>
<keyword evidence="4 8" id="KW-0812">Transmembrane</keyword>
<organism evidence="10 11">
    <name type="scientific">Empedobacter falsenii</name>
    <dbReference type="NCBI Taxonomy" id="343874"/>
    <lineage>
        <taxon>Bacteria</taxon>
        <taxon>Pseudomonadati</taxon>
        <taxon>Bacteroidota</taxon>
        <taxon>Flavobacteriia</taxon>
        <taxon>Flavobacteriales</taxon>
        <taxon>Weeksellaceae</taxon>
        <taxon>Empedobacter</taxon>
    </lineage>
</organism>
<evidence type="ECO:0000256" key="3">
    <source>
        <dbReference type="ARBA" id="ARBA00022452"/>
    </source>
</evidence>
<dbReference type="GO" id="GO:0044718">
    <property type="term" value="P:siderophore transmembrane transport"/>
    <property type="evidence" value="ECO:0007669"/>
    <property type="project" value="TreeGrafter"/>
</dbReference>
<dbReference type="InterPro" id="IPR008969">
    <property type="entry name" value="CarboxyPept-like_regulatory"/>
</dbReference>
<evidence type="ECO:0000259" key="9">
    <source>
        <dbReference type="Pfam" id="PF07715"/>
    </source>
</evidence>
<keyword evidence="7 8" id="KW-0998">Cell outer membrane</keyword>
<dbReference type="PANTHER" id="PTHR30069:SF29">
    <property type="entry name" value="HEMOGLOBIN AND HEMOGLOBIN-HAPTOGLOBIN-BINDING PROTEIN 1-RELATED"/>
    <property type="match status" value="1"/>
</dbReference>
<evidence type="ECO:0000256" key="8">
    <source>
        <dbReference type="PROSITE-ProRule" id="PRU01360"/>
    </source>
</evidence>
<dbReference type="InterPro" id="IPR023996">
    <property type="entry name" value="TonB-dep_OMP_SusC/RagA"/>
</dbReference>
<dbReference type="AlphaFoldDB" id="A0A3R8UAV2"/>
<keyword evidence="2 8" id="KW-0813">Transport</keyword>
<dbReference type="InterPro" id="IPR036942">
    <property type="entry name" value="Beta-barrel_TonB_sf"/>
</dbReference>
<dbReference type="InterPro" id="IPR012910">
    <property type="entry name" value="Plug_dom"/>
</dbReference>
<evidence type="ECO:0000256" key="5">
    <source>
        <dbReference type="ARBA" id="ARBA00022729"/>
    </source>
</evidence>
<dbReference type="InterPro" id="IPR039426">
    <property type="entry name" value="TonB-dep_rcpt-like"/>
</dbReference>